<proteinExistence type="predicted"/>
<accession>A0ABY2ZZK6</accession>
<organism evidence="1 2">
    <name type="scientific">Pantoea dispersa</name>
    <dbReference type="NCBI Taxonomy" id="59814"/>
    <lineage>
        <taxon>Bacteria</taxon>
        <taxon>Pseudomonadati</taxon>
        <taxon>Pseudomonadota</taxon>
        <taxon>Gammaproteobacteria</taxon>
        <taxon>Enterobacterales</taxon>
        <taxon>Erwiniaceae</taxon>
        <taxon>Pantoea</taxon>
    </lineage>
</organism>
<gene>
    <name evidence="1" type="ORF">FK492_06500</name>
</gene>
<name>A0ABY2ZZK6_9GAMM</name>
<evidence type="ECO:0000313" key="1">
    <source>
        <dbReference type="EMBL" id="TQC75566.1"/>
    </source>
</evidence>
<protein>
    <submittedName>
        <fullName evidence="1">Uncharacterized protein</fullName>
    </submittedName>
</protein>
<dbReference type="Proteomes" id="UP000319715">
    <property type="component" value="Unassembled WGS sequence"/>
</dbReference>
<comment type="caution">
    <text evidence="1">The sequence shown here is derived from an EMBL/GenBank/DDBJ whole genome shotgun (WGS) entry which is preliminary data.</text>
</comment>
<keyword evidence="2" id="KW-1185">Reference proteome</keyword>
<dbReference type="EMBL" id="VICF01000002">
    <property type="protein sequence ID" value="TQC75566.1"/>
    <property type="molecule type" value="Genomic_DNA"/>
</dbReference>
<dbReference type="RefSeq" id="WP_141495729.1">
    <property type="nucleotide sequence ID" value="NZ_VICF01000002.1"/>
</dbReference>
<sequence length="64" mass="7204">MTPFTDIGAAIEEAAWLAHVYQKPHCVYQRFDGLMEVKPENPDRNPMFTTGMPGTVITDYRCAA</sequence>
<evidence type="ECO:0000313" key="2">
    <source>
        <dbReference type="Proteomes" id="UP000319715"/>
    </source>
</evidence>
<reference evidence="1 2" key="1">
    <citation type="submission" date="2019-06" db="EMBL/GenBank/DDBJ databases">
        <title>Pantoea dispersa Assembly.</title>
        <authorList>
            <person name="Wang J."/>
        </authorList>
    </citation>
    <scope>NUCLEOTIDE SEQUENCE [LARGE SCALE GENOMIC DNA]</scope>
    <source>
        <strain evidence="2">bio</strain>
    </source>
</reference>